<dbReference type="Proteomes" id="UP000321379">
    <property type="component" value="Unassembled WGS sequence"/>
</dbReference>
<dbReference type="RefSeq" id="WP_147784322.1">
    <property type="nucleotide sequence ID" value="NZ_VRMG01000009.1"/>
</dbReference>
<accession>A0A5C8UPN8</accession>
<organism evidence="2 3">
    <name type="scientific">Lacisediminihabitans profunda</name>
    <dbReference type="NCBI Taxonomy" id="2594790"/>
    <lineage>
        <taxon>Bacteria</taxon>
        <taxon>Bacillati</taxon>
        <taxon>Actinomycetota</taxon>
        <taxon>Actinomycetes</taxon>
        <taxon>Micrococcales</taxon>
        <taxon>Microbacteriaceae</taxon>
        <taxon>Lacisediminihabitans</taxon>
    </lineage>
</organism>
<feature type="region of interest" description="Disordered" evidence="1">
    <location>
        <begin position="163"/>
        <end position="187"/>
    </location>
</feature>
<evidence type="ECO:0000256" key="1">
    <source>
        <dbReference type="SAM" id="MobiDB-lite"/>
    </source>
</evidence>
<keyword evidence="3" id="KW-1185">Reference proteome</keyword>
<feature type="compositionally biased region" description="Low complexity" evidence="1">
    <location>
        <begin position="165"/>
        <end position="176"/>
    </location>
</feature>
<dbReference type="EMBL" id="VRMG01000009">
    <property type="protein sequence ID" value="TXN29304.1"/>
    <property type="molecule type" value="Genomic_DNA"/>
</dbReference>
<feature type="compositionally biased region" description="Basic and acidic residues" evidence="1">
    <location>
        <begin position="177"/>
        <end position="187"/>
    </location>
</feature>
<proteinExistence type="predicted"/>
<name>A0A5C8UPN8_9MICO</name>
<gene>
    <name evidence="2" type="ORF">FVP33_14085</name>
</gene>
<protein>
    <submittedName>
        <fullName evidence="2">Uncharacterized protein</fullName>
    </submittedName>
</protein>
<evidence type="ECO:0000313" key="3">
    <source>
        <dbReference type="Proteomes" id="UP000321379"/>
    </source>
</evidence>
<comment type="caution">
    <text evidence="2">The sequence shown here is derived from an EMBL/GenBank/DDBJ whole genome shotgun (WGS) entry which is preliminary data.</text>
</comment>
<reference evidence="2 3" key="1">
    <citation type="submission" date="2019-08" db="EMBL/GenBank/DDBJ databases">
        <title>Bacterial whole genome sequence for Glaciihabitans sp. CHu50b-6-2.</title>
        <authorList>
            <person name="Jin L."/>
        </authorList>
    </citation>
    <scope>NUCLEOTIDE SEQUENCE [LARGE SCALE GENOMIC DNA]</scope>
    <source>
        <strain evidence="2 3">CHu50b-6-2</strain>
    </source>
</reference>
<evidence type="ECO:0000313" key="2">
    <source>
        <dbReference type="EMBL" id="TXN29304.1"/>
    </source>
</evidence>
<dbReference type="AlphaFoldDB" id="A0A5C8UPN8"/>
<sequence length="187" mass="20440">MGSEVLDATPAEVAPGVFLPMTRYRSTMNSDPLKITVEVEIVDGQPECRSLKVESLHKGAPLTITGATLRGIPLASYLNASLEGTGFPFSVSGEERTAVSTTEMISKRKRRPKSEVLPQVVDAYRRALVDKDPSIRAAPTQHVANELHYERGHISRILSEARKQGLLGPARPGRPGESLDRKQELDD</sequence>